<dbReference type="SUPFAM" id="SSF51126">
    <property type="entry name" value="Pectin lyase-like"/>
    <property type="match status" value="1"/>
</dbReference>
<dbReference type="Pfam" id="PF13229">
    <property type="entry name" value="Beta_helix"/>
    <property type="match status" value="1"/>
</dbReference>
<dbReference type="GO" id="GO:0007283">
    <property type="term" value="P:spermatogenesis"/>
    <property type="evidence" value="ECO:0007669"/>
    <property type="project" value="TreeGrafter"/>
</dbReference>
<evidence type="ECO:0000313" key="5">
    <source>
        <dbReference type="EMBL" id="MBZ3890239.1"/>
    </source>
</evidence>
<keyword evidence="3" id="KW-0206">Cytoskeleton</keyword>
<evidence type="ECO:0000313" key="6">
    <source>
        <dbReference type="Proteomes" id="UP001166674"/>
    </source>
</evidence>
<keyword evidence="6" id="KW-1185">Reference proteome</keyword>
<evidence type="ECO:0000256" key="3">
    <source>
        <dbReference type="ARBA" id="ARBA00023212"/>
    </source>
</evidence>
<protein>
    <submittedName>
        <fullName evidence="5">SHC SH2 domain-binding protein 1-like protein</fullName>
    </submittedName>
</protein>
<evidence type="ECO:0000256" key="2">
    <source>
        <dbReference type="ARBA" id="ARBA00022490"/>
    </source>
</evidence>
<dbReference type="Gene3D" id="2.160.20.10">
    <property type="entry name" value="Single-stranded right-handed beta-helix, Pectin lyase-like"/>
    <property type="match status" value="1"/>
</dbReference>
<comment type="caution">
    <text evidence="5">The sequence shown here is derived from an EMBL/GenBank/DDBJ whole genome shotgun (WGS) entry which is preliminary data.</text>
</comment>
<dbReference type="PANTHER" id="PTHR14695">
    <property type="entry name" value="SHC SH2-DOMAIN BINDING PROTEIN 1-RELATED"/>
    <property type="match status" value="1"/>
</dbReference>
<reference evidence="5" key="1">
    <citation type="submission" date="2020-03" db="EMBL/GenBank/DDBJ databases">
        <title>Studies in the Genomics of Life Span.</title>
        <authorList>
            <person name="Glass D."/>
        </authorList>
    </citation>
    <scope>NUCLEOTIDE SEQUENCE</scope>
    <source>
        <strain evidence="5">SUZIE</strain>
        <tissue evidence="5">Muscle</tissue>
    </source>
</reference>
<comment type="subcellular location">
    <subcellularLocation>
        <location evidence="1">Cytoplasm</location>
        <location evidence="1">Cytoskeleton</location>
        <location evidence="1">Spindle</location>
    </subcellularLocation>
</comment>
<dbReference type="EMBL" id="JAATJV010438479">
    <property type="protein sequence ID" value="MBZ3890239.1"/>
    <property type="molecule type" value="Genomic_DNA"/>
</dbReference>
<organism evidence="5 6">
    <name type="scientific">Sciurus carolinensis</name>
    <name type="common">Eastern gray squirrel</name>
    <dbReference type="NCBI Taxonomy" id="30640"/>
    <lineage>
        <taxon>Eukaryota</taxon>
        <taxon>Metazoa</taxon>
        <taxon>Chordata</taxon>
        <taxon>Craniata</taxon>
        <taxon>Vertebrata</taxon>
        <taxon>Euteleostomi</taxon>
        <taxon>Mammalia</taxon>
        <taxon>Eutheria</taxon>
        <taxon>Euarchontoglires</taxon>
        <taxon>Glires</taxon>
        <taxon>Rodentia</taxon>
        <taxon>Sciuromorpha</taxon>
        <taxon>Sciuridae</taxon>
        <taxon>Sciurinae</taxon>
        <taxon>Sciurini</taxon>
        <taxon>Sciurus</taxon>
    </lineage>
</organism>
<proteinExistence type="predicted"/>
<name>A0AA41NH35_SCICA</name>
<dbReference type="Proteomes" id="UP001166674">
    <property type="component" value="Unassembled WGS sequence"/>
</dbReference>
<evidence type="ECO:0000256" key="1">
    <source>
        <dbReference type="ARBA" id="ARBA00004186"/>
    </source>
</evidence>
<dbReference type="InterPro" id="IPR039448">
    <property type="entry name" value="Beta_helix"/>
</dbReference>
<dbReference type="InterPro" id="IPR011050">
    <property type="entry name" value="Pectin_lyase_fold/virulence"/>
</dbReference>
<dbReference type="InterPro" id="IPR045140">
    <property type="entry name" value="SHCBP1-like"/>
</dbReference>
<dbReference type="PANTHER" id="PTHR14695:SF7">
    <property type="entry name" value="TESTICULAR SPINDLE-ASSOCIATED PROTEIN SHCBP1L"/>
    <property type="match status" value="1"/>
</dbReference>
<dbReference type="GO" id="GO:0007112">
    <property type="term" value="P:male meiosis cytokinesis"/>
    <property type="evidence" value="ECO:0007669"/>
    <property type="project" value="TreeGrafter"/>
</dbReference>
<feature type="domain" description="Right handed beta helix" evidence="4">
    <location>
        <begin position="80"/>
        <end position="199"/>
    </location>
</feature>
<sequence>MAAATCNQTCRYCHSELPGNSRQLVLHWWLAISLLTVVGRSGGVGKREEIMITSEPSHDSFVVSKADNVKLMHLSLIQQGTVDGIVVVESGHMTLENCVLKCEGTGVCVLTGAALTITDSEITGAQVLPAPKLKMTNNHIYNNNGYGVSILQPTEQFFIVAEQALNKGAASGDKKDDKMLSKVMQNLNLEMNNNKIEANLKGDIRIVTS</sequence>
<dbReference type="GO" id="GO:0072687">
    <property type="term" value="C:meiotic spindle"/>
    <property type="evidence" value="ECO:0007669"/>
    <property type="project" value="TreeGrafter"/>
</dbReference>
<dbReference type="AlphaFoldDB" id="A0AA41NH35"/>
<keyword evidence="2" id="KW-0963">Cytoplasm</keyword>
<dbReference type="InterPro" id="IPR012334">
    <property type="entry name" value="Pectin_lyas_fold"/>
</dbReference>
<evidence type="ECO:0000259" key="4">
    <source>
        <dbReference type="Pfam" id="PF13229"/>
    </source>
</evidence>
<accession>A0AA41NH35</accession>
<gene>
    <name evidence="5" type="ORF">SUZIE_206965</name>
</gene>